<keyword evidence="9 12" id="KW-1133">Transmembrane helix</keyword>
<dbReference type="SMART" id="SM00086">
    <property type="entry name" value="PAC"/>
    <property type="match status" value="2"/>
</dbReference>
<dbReference type="InterPro" id="IPR033479">
    <property type="entry name" value="dCache_1"/>
</dbReference>
<dbReference type="CDD" id="cd12912">
    <property type="entry name" value="PDC2_MCP_like"/>
    <property type="match status" value="1"/>
</dbReference>
<organism evidence="16 17">
    <name type="scientific">Methanomethylovorans hollandica (strain DSM 15978 / NBRC 107637 / DMS1)</name>
    <dbReference type="NCBI Taxonomy" id="867904"/>
    <lineage>
        <taxon>Archaea</taxon>
        <taxon>Methanobacteriati</taxon>
        <taxon>Methanobacteriota</taxon>
        <taxon>Stenosarchaea group</taxon>
        <taxon>Methanomicrobia</taxon>
        <taxon>Methanosarcinales</taxon>
        <taxon>Methanosarcinaceae</taxon>
        <taxon>Methanomethylovorans</taxon>
    </lineage>
</organism>
<dbReference type="Pfam" id="PF07568">
    <property type="entry name" value="HisKA_2"/>
    <property type="match status" value="1"/>
</dbReference>
<dbReference type="Pfam" id="PF18947">
    <property type="entry name" value="HAMP_2"/>
    <property type="match status" value="1"/>
</dbReference>
<dbReference type="NCBIfam" id="TIGR00229">
    <property type="entry name" value="sensory_box"/>
    <property type="match status" value="2"/>
</dbReference>
<evidence type="ECO:0000259" key="13">
    <source>
        <dbReference type="PROSITE" id="PS50109"/>
    </source>
</evidence>
<dbReference type="SUPFAM" id="SSF55874">
    <property type="entry name" value="ATPase domain of HSP90 chaperone/DNA topoisomerase II/histidine kinase"/>
    <property type="match status" value="1"/>
</dbReference>
<dbReference type="AlphaFoldDB" id="L0KUH4"/>
<evidence type="ECO:0000256" key="7">
    <source>
        <dbReference type="ARBA" id="ARBA00022692"/>
    </source>
</evidence>
<dbReference type="PROSITE" id="PS50112">
    <property type="entry name" value="PAS"/>
    <property type="match status" value="2"/>
</dbReference>
<feature type="domain" description="PAC" evidence="15">
    <location>
        <begin position="562"/>
        <end position="612"/>
    </location>
</feature>
<dbReference type="OrthoDB" id="8127at2157"/>
<dbReference type="SMART" id="SM00387">
    <property type="entry name" value="HATPase_c"/>
    <property type="match status" value="1"/>
</dbReference>
<feature type="domain" description="PAS" evidence="14">
    <location>
        <begin position="659"/>
        <end position="691"/>
    </location>
</feature>
<dbReference type="Pfam" id="PF02743">
    <property type="entry name" value="dCache_1"/>
    <property type="match status" value="1"/>
</dbReference>
<sequence length="955" mass="108551">MGFNDLSIKFKLTLYIVVGVFLVLAVSTGVIITTVTTQQEKLAYQQSIELARDYANQFDGDMRQSKAIAQTLANSMEVYSSSDRDEVNDMLRNLLLKNPSITGVYVGYEPNAFDGKDDEYSGTNGHDETGRFIPYWNKISGSVALVPLEYYDEYDYYQKTKKTTMDVVTEPYYYQGIFMVSFDSPIIKDGSFVGIGGVDVSLKYIDDVMDNVKAFDTGYAFVTGNTGILVSHPVHKDWIASKTLYDFGIPEISEAADNIKEGKGGNFETVDPATGKDAIMFYEPVKTGNYSFILVVPKDEMLAGVASLRNKLIIISAISIAFMGLVAYLIAMSITRPINKIVTSFKMISQDAVEGKLDARANTDVGVDFREIPKGLNEILDAVTAPIRENMRVTNALAKGELKTRIQLDLKGKFKQAGDTLDNFAEYLDRIIEDSNSVLTAIQNNDFSKPVKVYGEGDLRILTNGIEQTRLSLDEATTERIKAEYALRESEKKFRTLFDSTSDAIYLHDMEGKILEVNQLACERMGYTHDEFLQMKQTDIDGTFTGKYLLELIKELCKLKSNIFETVHVTKSGKILPVELSSRLIKYDGKKAVLTIARDITERKRIEKALKQYAEQLEISNKLKEEMERVVNSSPVIVFKWRMEKDWPVEFVSENITQIGYTVEDFISGQIKYADILHPEDRERFHYRLEQHQGTPSDQFNQEYRIFTKSGDVRWVDERTFIQTEPSEEIMLQGIILDVTERKKAEEALLRTEEIRKKEIHHRVKNNLQVISSLLFLESENFKDKEIVEAFLDSRNRVRSMALIHEELYQSGDMSTIDFADYTRNLLNFLTKSYFMESKKIKLNSKIENVYLGMDTAIPLGMIINELVSNSLKHGFPHTIEGNVNVTLELDGNEFTLQISDDGIGFPESINFRQTTSLGLQLVTTLVEQINGTIELENNRGTSFKIRFKEFKCKV</sequence>
<evidence type="ECO:0000313" key="16">
    <source>
        <dbReference type="EMBL" id="AGB48315.1"/>
    </source>
</evidence>
<dbReference type="STRING" id="867904.Metho_0017"/>
<feature type="transmembrane region" description="Helical" evidence="12">
    <location>
        <begin position="312"/>
        <end position="331"/>
    </location>
</feature>
<dbReference type="SMART" id="SM00091">
    <property type="entry name" value="PAS"/>
    <property type="match status" value="2"/>
</dbReference>
<evidence type="ECO:0000256" key="1">
    <source>
        <dbReference type="ARBA" id="ARBA00000085"/>
    </source>
</evidence>
<dbReference type="InterPro" id="IPR000014">
    <property type="entry name" value="PAS"/>
</dbReference>
<dbReference type="Gene3D" id="3.30.565.10">
    <property type="entry name" value="Histidine kinase-like ATPase, C-terminal domain"/>
    <property type="match status" value="1"/>
</dbReference>
<keyword evidence="17" id="KW-1185">Reference proteome</keyword>
<evidence type="ECO:0000256" key="3">
    <source>
        <dbReference type="ARBA" id="ARBA00012438"/>
    </source>
</evidence>
<dbReference type="GO" id="GO:0004673">
    <property type="term" value="F:protein histidine kinase activity"/>
    <property type="evidence" value="ECO:0007669"/>
    <property type="project" value="UniProtKB-EC"/>
</dbReference>
<dbReference type="PANTHER" id="PTHR43065:SF23">
    <property type="entry name" value="SENSOR HISTIDINE KINASE PDTAS"/>
    <property type="match status" value="1"/>
</dbReference>
<evidence type="ECO:0000256" key="6">
    <source>
        <dbReference type="ARBA" id="ARBA00022679"/>
    </source>
</evidence>
<comment type="subcellular location">
    <subcellularLocation>
        <location evidence="2">Cell membrane</location>
        <topology evidence="2">Multi-pass membrane protein</topology>
    </subcellularLocation>
</comment>
<evidence type="ECO:0000256" key="4">
    <source>
        <dbReference type="ARBA" id="ARBA00022475"/>
    </source>
</evidence>
<reference evidence="17" key="1">
    <citation type="submission" date="2012-02" db="EMBL/GenBank/DDBJ databases">
        <title>Complete sequence of chromosome of Methanomethylovorans hollandica DSM 15978.</title>
        <authorList>
            <person name="Lucas S."/>
            <person name="Copeland A."/>
            <person name="Lapidus A."/>
            <person name="Glavina del Rio T."/>
            <person name="Dalin E."/>
            <person name="Tice H."/>
            <person name="Bruce D."/>
            <person name="Goodwin L."/>
            <person name="Pitluck S."/>
            <person name="Peters L."/>
            <person name="Mikhailova N."/>
            <person name="Held B."/>
            <person name="Kyrpides N."/>
            <person name="Mavromatis K."/>
            <person name="Ivanova N."/>
            <person name="Brettin T."/>
            <person name="Detter J.C."/>
            <person name="Han C."/>
            <person name="Larimer F."/>
            <person name="Land M."/>
            <person name="Hauser L."/>
            <person name="Markowitz V."/>
            <person name="Cheng J.-F."/>
            <person name="Hugenholtz P."/>
            <person name="Woyke T."/>
            <person name="Wu D."/>
            <person name="Spring S."/>
            <person name="Schroeder M."/>
            <person name="Brambilla E."/>
            <person name="Klenk H.-P."/>
            <person name="Eisen J.A."/>
        </authorList>
    </citation>
    <scope>NUCLEOTIDE SEQUENCE [LARGE SCALE GENOMIC DNA]</scope>
    <source>
        <strain evidence="17">DSM 15978 / NBRC 107637 / DMS1</strain>
    </source>
</reference>
<dbReference type="InterPro" id="IPR036890">
    <property type="entry name" value="HATPase_C_sf"/>
</dbReference>
<dbReference type="InterPro" id="IPR003594">
    <property type="entry name" value="HATPase_dom"/>
</dbReference>
<protein>
    <recommendedName>
        <fullName evidence="3">histidine kinase</fullName>
        <ecNumber evidence="3">2.7.13.3</ecNumber>
    </recommendedName>
</protein>
<keyword evidence="8" id="KW-0418">Kinase</keyword>
<dbReference type="KEGG" id="mhz:Metho_0017"/>
<dbReference type="InterPro" id="IPR003660">
    <property type="entry name" value="HAMP_dom"/>
</dbReference>
<dbReference type="PROSITE" id="PS50109">
    <property type="entry name" value="HIS_KIN"/>
    <property type="match status" value="1"/>
</dbReference>
<feature type="transmembrane region" description="Helical" evidence="12">
    <location>
        <begin position="12"/>
        <end position="35"/>
    </location>
</feature>
<feature type="domain" description="Histidine kinase" evidence="13">
    <location>
        <begin position="759"/>
        <end position="952"/>
    </location>
</feature>
<dbReference type="InterPro" id="IPR001610">
    <property type="entry name" value="PAC"/>
</dbReference>
<feature type="domain" description="PAS" evidence="14">
    <location>
        <begin position="490"/>
        <end position="533"/>
    </location>
</feature>
<dbReference type="Proteomes" id="UP000010866">
    <property type="component" value="Chromosome"/>
</dbReference>
<dbReference type="PANTHER" id="PTHR43065">
    <property type="entry name" value="SENSOR HISTIDINE KINASE"/>
    <property type="match status" value="1"/>
</dbReference>
<dbReference type="EMBL" id="CP003362">
    <property type="protein sequence ID" value="AGB48315.1"/>
    <property type="molecule type" value="Genomic_DNA"/>
</dbReference>
<dbReference type="InterPro" id="IPR035965">
    <property type="entry name" value="PAS-like_dom_sf"/>
</dbReference>
<keyword evidence="7 12" id="KW-0812">Transmembrane</keyword>
<dbReference type="Pfam" id="PF08447">
    <property type="entry name" value="PAS_3"/>
    <property type="match status" value="1"/>
</dbReference>
<dbReference type="Pfam" id="PF13426">
    <property type="entry name" value="PAS_9"/>
    <property type="match status" value="1"/>
</dbReference>
<dbReference type="SUPFAM" id="SSF55785">
    <property type="entry name" value="PYP-like sensor domain (PAS domain)"/>
    <property type="match status" value="2"/>
</dbReference>
<dbReference type="HOGENOM" id="CLU_013348_0_0_2"/>
<dbReference type="PROSITE" id="PS50113">
    <property type="entry name" value="PAC"/>
    <property type="match status" value="2"/>
</dbReference>
<keyword evidence="10 12" id="KW-0472">Membrane</keyword>
<feature type="domain" description="PAC" evidence="15">
    <location>
        <begin position="700"/>
        <end position="751"/>
    </location>
</feature>
<dbReference type="InterPro" id="IPR000700">
    <property type="entry name" value="PAS-assoc_C"/>
</dbReference>
<dbReference type="RefSeq" id="WP_015323486.1">
    <property type="nucleotide sequence ID" value="NC_019977.1"/>
</dbReference>
<dbReference type="Gene3D" id="1.20.120.1530">
    <property type="match status" value="1"/>
</dbReference>
<evidence type="ECO:0000256" key="10">
    <source>
        <dbReference type="ARBA" id="ARBA00023136"/>
    </source>
</evidence>
<name>L0KUH4_METHD</name>
<feature type="coiled-coil region" evidence="11">
    <location>
        <begin position="603"/>
        <end position="630"/>
    </location>
</feature>
<dbReference type="InterPro" id="IPR013655">
    <property type="entry name" value="PAS_fold_3"/>
</dbReference>
<evidence type="ECO:0000256" key="5">
    <source>
        <dbReference type="ARBA" id="ARBA00022553"/>
    </source>
</evidence>
<keyword evidence="5" id="KW-0597">Phosphoprotein</keyword>
<keyword evidence="4" id="KW-1003">Cell membrane</keyword>
<keyword evidence="6" id="KW-0808">Transferase</keyword>
<dbReference type="EC" id="2.7.13.3" evidence="3"/>
<proteinExistence type="predicted"/>
<dbReference type="InterPro" id="IPR011495">
    <property type="entry name" value="Sig_transdc_His_kin_sub2_dim/P"/>
</dbReference>
<keyword evidence="11" id="KW-0175">Coiled coil</keyword>
<gene>
    <name evidence="16" type="ordered locus">Metho_0017</name>
</gene>
<dbReference type="InterPro" id="IPR005467">
    <property type="entry name" value="His_kinase_dom"/>
</dbReference>
<dbReference type="GO" id="GO:0007165">
    <property type="term" value="P:signal transduction"/>
    <property type="evidence" value="ECO:0007669"/>
    <property type="project" value="InterPro"/>
</dbReference>
<dbReference type="CDD" id="cd00130">
    <property type="entry name" value="PAS"/>
    <property type="match status" value="2"/>
</dbReference>
<evidence type="ECO:0000313" key="17">
    <source>
        <dbReference type="Proteomes" id="UP000010866"/>
    </source>
</evidence>
<dbReference type="Gene3D" id="3.30.450.20">
    <property type="entry name" value="PAS domain"/>
    <property type="match status" value="4"/>
</dbReference>
<dbReference type="Pfam" id="PF02518">
    <property type="entry name" value="HATPase_c"/>
    <property type="match status" value="1"/>
</dbReference>
<accession>L0KUH4</accession>
<evidence type="ECO:0000256" key="9">
    <source>
        <dbReference type="ARBA" id="ARBA00022989"/>
    </source>
</evidence>
<dbReference type="CDD" id="cd12913">
    <property type="entry name" value="PDC1_MCP_like"/>
    <property type="match status" value="1"/>
</dbReference>
<dbReference type="GO" id="GO:0005886">
    <property type="term" value="C:plasma membrane"/>
    <property type="evidence" value="ECO:0007669"/>
    <property type="project" value="UniProtKB-SubCell"/>
</dbReference>
<comment type="catalytic activity">
    <reaction evidence="1">
        <text>ATP + protein L-histidine = ADP + protein N-phospho-L-histidine.</text>
        <dbReference type="EC" id="2.7.13.3"/>
    </reaction>
</comment>
<evidence type="ECO:0000256" key="8">
    <source>
        <dbReference type="ARBA" id="ARBA00022777"/>
    </source>
</evidence>
<evidence type="ECO:0000256" key="2">
    <source>
        <dbReference type="ARBA" id="ARBA00004651"/>
    </source>
</evidence>
<dbReference type="GeneID" id="14407716"/>
<evidence type="ECO:0000256" key="12">
    <source>
        <dbReference type="SAM" id="Phobius"/>
    </source>
</evidence>
<evidence type="ECO:0000259" key="14">
    <source>
        <dbReference type="PROSITE" id="PS50112"/>
    </source>
</evidence>
<evidence type="ECO:0000259" key="15">
    <source>
        <dbReference type="PROSITE" id="PS50113"/>
    </source>
</evidence>
<evidence type="ECO:0000256" key="11">
    <source>
        <dbReference type="SAM" id="Coils"/>
    </source>
</evidence>